<name>X1F926_9ZZZZ</name>
<organism evidence="3">
    <name type="scientific">marine sediment metagenome</name>
    <dbReference type="NCBI Taxonomy" id="412755"/>
    <lineage>
        <taxon>unclassified sequences</taxon>
        <taxon>metagenomes</taxon>
        <taxon>ecological metagenomes</taxon>
    </lineage>
</organism>
<dbReference type="PANTHER" id="PTHR21666">
    <property type="entry name" value="PEPTIDASE-RELATED"/>
    <property type="match status" value="1"/>
</dbReference>
<proteinExistence type="predicted"/>
<protein>
    <recommendedName>
        <fullName evidence="2">M23ase beta-sheet core domain-containing protein</fullName>
    </recommendedName>
</protein>
<keyword evidence="1" id="KW-0732">Signal</keyword>
<evidence type="ECO:0000259" key="2">
    <source>
        <dbReference type="Pfam" id="PF01551"/>
    </source>
</evidence>
<evidence type="ECO:0000256" key="1">
    <source>
        <dbReference type="ARBA" id="ARBA00022729"/>
    </source>
</evidence>
<sequence length="202" mass="22805">MIFLIVLTTILIAFTHLRELIPGYPDGNMRRNIIMNAYRLDSLERELEIRDQYFVNLNNIISGKEPNDFQSVQDTSMDYSDIIFTRSLEDSLLRLEIEMEEQYNLSVGEENRLEDNLSSIHFFAPVKGMVTSSYNPAGGHFGTDIVGSPNSVVSATLDGTIVLASWTMETGYVIQIQHNNNLISVYKHNAELLREVGAVVKA</sequence>
<comment type="caution">
    <text evidence="3">The sequence shown here is derived from an EMBL/GenBank/DDBJ whole genome shotgun (WGS) entry which is preliminary data.</text>
</comment>
<dbReference type="Pfam" id="PF01551">
    <property type="entry name" value="Peptidase_M23"/>
    <property type="match status" value="1"/>
</dbReference>
<dbReference type="CDD" id="cd12797">
    <property type="entry name" value="M23_peptidase"/>
    <property type="match status" value="1"/>
</dbReference>
<feature type="non-terminal residue" evidence="3">
    <location>
        <position position="202"/>
    </location>
</feature>
<dbReference type="EMBL" id="BARU01002254">
    <property type="protein sequence ID" value="GAH25904.1"/>
    <property type="molecule type" value="Genomic_DNA"/>
</dbReference>
<reference evidence="3" key="1">
    <citation type="journal article" date="2014" name="Front. Microbiol.">
        <title>High frequency of phylogenetically diverse reductive dehalogenase-homologous genes in deep subseafloor sedimentary metagenomes.</title>
        <authorList>
            <person name="Kawai M."/>
            <person name="Futagami T."/>
            <person name="Toyoda A."/>
            <person name="Takaki Y."/>
            <person name="Nishi S."/>
            <person name="Hori S."/>
            <person name="Arai W."/>
            <person name="Tsubouchi T."/>
            <person name="Morono Y."/>
            <person name="Uchiyama I."/>
            <person name="Ito T."/>
            <person name="Fujiyama A."/>
            <person name="Inagaki F."/>
            <person name="Takami H."/>
        </authorList>
    </citation>
    <scope>NUCLEOTIDE SEQUENCE</scope>
    <source>
        <strain evidence="3">Expedition CK06-06</strain>
    </source>
</reference>
<dbReference type="InterPro" id="IPR016047">
    <property type="entry name" value="M23ase_b-sheet_dom"/>
</dbReference>
<dbReference type="Gene3D" id="2.70.70.10">
    <property type="entry name" value="Glucose Permease (Domain IIA)"/>
    <property type="match status" value="1"/>
</dbReference>
<gene>
    <name evidence="3" type="ORF">S03H2_05411</name>
</gene>
<dbReference type="SUPFAM" id="SSF51261">
    <property type="entry name" value="Duplicated hybrid motif"/>
    <property type="match status" value="1"/>
</dbReference>
<accession>X1F926</accession>
<dbReference type="GO" id="GO:0004222">
    <property type="term" value="F:metalloendopeptidase activity"/>
    <property type="evidence" value="ECO:0007669"/>
    <property type="project" value="TreeGrafter"/>
</dbReference>
<dbReference type="PANTHER" id="PTHR21666:SF289">
    <property type="entry name" value="L-ALA--D-GLU ENDOPEPTIDASE"/>
    <property type="match status" value="1"/>
</dbReference>
<evidence type="ECO:0000313" key="3">
    <source>
        <dbReference type="EMBL" id="GAH25904.1"/>
    </source>
</evidence>
<dbReference type="AlphaFoldDB" id="X1F926"/>
<dbReference type="InterPro" id="IPR011055">
    <property type="entry name" value="Dup_hybrid_motif"/>
</dbReference>
<dbReference type="InterPro" id="IPR050570">
    <property type="entry name" value="Cell_wall_metabolism_enzyme"/>
</dbReference>
<feature type="domain" description="M23ase beta-sheet core" evidence="2">
    <location>
        <begin position="139"/>
        <end position="202"/>
    </location>
</feature>